<dbReference type="GO" id="GO:0003677">
    <property type="term" value="F:DNA binding"/>
    <property type="evidence" value="ECO:0007669"/>
    <property type="project" value="UniProtKB-KW"/>
</dbReference>
<organism evidence="8">
    <name type="scientific">viral metagenome</name>
    <dbReference type="NCBI Taxonomy" id="1070528"/>
    <lineage>
        <taxon>unclassified sequences</taxon>
        <taxon>metagenomes</taxon>
        <taxon>organismal metagenomes</taxon>
    </lineage>
</organism>
<feature type="domain" description="Tyr recombinase" evidence="7">
    <location>
        <begin position="210"/>
        <end position="394"/>
    </location>
</feature>
<evidence type="ECO:0000256" key="5">
    <source>
        <dbReference type="ARBA" id="ARBA00023195"/>
    </source>
</evidence>
<dbReference type="Gene3D" id="3.30.160.390">
    <property type="entry name" value="Integrase, DNA-binding domain"/>
    <property type="match status" value="1"/>
</dbReference>
<dbReference type="InterPro" id="IPR013762">
    <property type="entry name" value="Integrase-like_cat_sf"/>
</dbReference>
<evidence type="ECO:0000313" key="8">
    <source>
        <dbReference type="EMBL" id="QJA46657.1"/>
    </source>
</evidence>
<dbReference type="Gene3D" id="1.10.150.130">
    <property type="match status" value="1"/>
</dbReference>
<dbReference type="GO" id="GO:0015074">
    <property type="term" value="P:DNA integration"/>
    <property type="evidence" value="ECO:0007669"/>
    <property type="project" value="UniProtKB-KW"/>
</dbReference>
<dbReference type="AlphaFoldDB" id="A0A6H1ZH53"/>
<gene>
    <name evidence="8" type="ORF">TM448A00494_0004</name>
</gene>
<keyword evidence="3" id="KW-0238">DNA-binding</keyword>
<evidence type="ECO:0000259" key="7">
    <source>
        <dbReference type="PROSITE" id="PS51898"/>
    </source>
</evidence>
<protein>
    <submittedName>
        <fullName evidence="8">Putative site-specific tyrosine recombinase</fullName>
    </submittedName>
</protein>
<accession>A0A6H1ZH53</accession>
<dbReference type="PANTHER" id="PTHR30629">
    <property type="entry name" value="PROPHAGE INTEGRASE"/>
    <property type="match status" value="1"/>
</dbReference>
<dbReference type="PANTHER" id="PTHR30629:SF2">
    <property type="entry name" value="PROPHAGE INTEGRASE INTS-RELATED"/>
    <property type="match status" value="1"/>
</dbReference>
<evidence type="ECO:0000256" key="3">
    <source>
        <dbReference type="ARBA" id="ARBA00023125"/>
    </source>
</evidence>
<dbReference type="GO" id="GO:0075713">
    <property type="term" value="P:establishment of integrated proviral latency"/>
    <property type="evidence" value="ECO:0007669"/>
    <property type="project" value="UniProtKB-KW"/>
</dbReference>
<dbReference type="InterPro" id="IPR002104">
    <property type="entry name" value="Integrase_catalytic"/>
</dbReference>
<dbReference type="Pfam" id="PF00589">
    <property type="entry name" value="Phage_integrase"/>
    <property type="match status" value="1"/>
</dbReference>
<name>A0A6H1ZH53_9ZZZZ</name>
<evidence type="ECO:0000256" key="2">
    <source>
        <dbReference type="ARBA" id="ARBA00022908"/>
    </source>
</evidence>
<dbReference type="GO" id="GO:0044826">
    <property type="term" value="P:viral genome integration into host DNA"/>
    <property type="evidence" value="ECO:0007669"/>
    <property type="project" value="UniProtKB-KW"/>
</dbReference>
<dbReference type="InterPro" id="IPR025166">
    <property type="entry name" value="Integrase_DNA_bind_dom"/>
</dbReference>
<dbReference type="GO" id="GO:0006310">
    <property type="term" value="P:DNA recombination"/>
    <property type="evidence" value="ECO:0007669"/>
    <property type="project" value="UniProtKB-KW"/>
</dbReference>
<evidence type="ECO:0000256" key="6">
    <source>
        <dbReference type="ARBA" id="ARBA00023296"/>
    </source>
</evidence>
<keyword evidence="5" id="KW-1179">Viral genome integration</keyword>
<dbReference type="EMBL" id="MT144018">
    <property type="protein sequence ID" value="QJA46657.1"/>
    <property type="molecule type" value="Genomic_DNA"/>
</dbReference>
<sequence>MTKRLTATVLGALRAKDTAYYVPDDQQVGLRVRVAPSGSLTWNVAFRIKGGSTKSVSLGPCDPNGRRGFGLAEARERASEIVKAARQGRDLLTEEQDARLALEDRLSVDTLIERYTKSINSPNRNGGALRTAGEIERRLIRALSSKLNSVADNLKRADISVLLDEVADKFPREAEKRRQSIGAMYRWGVAKGYVSTDPTAGSESYGRGGPRDRVLSPEEIRAFWTWLDTGAQNMPPDCIAALRLQLCTGARIGEVAGIHVSELHQEDETLVWTLPASRSKNKNQRVTPLVGKARAIVEGVTAQRNRGALFKTAQSGRPLTSTDIGQALKKRHLPCPHFSSHDLRRTVVSMMDELGIALDTIAAVVGHQRGSRDTRTLVRHYGRARLDERVEAALTAWDQYLGSIISGSIEPAGNVLRLRGTR</sequence>
<dbReference type="GO" id="GO:0046718">
    <property type="term" value="P:symbiont entry into host cell"/>
    <property type="evidence" value="ECO:0007669"/>
    <property type="project" value="UniProtKB-KW"/>
</dbReference>
<dbReference type="InterPro" id="IPR010998">
    <property type="entry name" value="Integrase_recombinase_N"/>
</dbReference>
<evidence type="ECO:0000256" key="1">
    <source>
        <dbReference type="ARBA" id="ARBA00008857"/>
    </source>
</evidence>
<dbReference type="Pfam" id="PF13356">
    <property type="entry name" value="Arm-DNA-bind_3"/>
    <property type="match status" value="1"/>
</dbReference>
<dbReference type="Gene3D" id="1.10.443.10">
    <property type="entry name" value="Intergrase catalytic core"/>
    <property type="match status" value="1"/>
</dbReference>
<comment type="similarity">
    <text evidence="1">Belongs to the 'phage' integrase family.</text>
</comment>
<dbReference type="InterPro" id="IPR038488">
    <property type="entry name" value="Integrase_DNA-bd_sf"/>
</dbReference>
<keyword evidence="2" id="KW-0229">DNA integration</keyword>
<keyword evidence="6" id="KW-1160">Virus entry into host cell</keyword>
<evidence type="ECO:0000256" key="4">
    <source>
        <dbReference type="ARBA" id="ARBA00023172"/>
    </source>
</evidence>
<proteinExistence type="inferred from homology"/>
<dbReference type="InterPro" id="IPR050808">
    <property type="entry name" value="Phage_Integrase"/>
</dbReference>
<dbReference type="PROSITE" id="PS51898">
    <property type="entry name" value="TYR_RECOMBINASE"/>
    <property type="match status" value="1"/>
</dbReference>
<dbReference type="SUPFAM" id="SSF56349">
    <property type="entry name" value="DNA breaking-rejoining enzymes"/>
    <property type="match status" value="1"/>
</dbReference>
<keyword evidence="4" id="KW-0233">DNA recombination</keyword>
<dbReference type="InterPro" id="IPR011010">
    <property type="entry name" value="DNA_brk_join_enz"/>
</dbReference>
<reference evidence="8" key="1">
    <citation type="submission" date="2020-03" db="EMBL/GenBank/DDBJ databases">
        <title>The deep terrestrial virosphere.</title>
        <authorList>
            <person name="Holmfeldt K."/>
            <person name="Nilsson E."/>
            <person name="Simone D."/>
            <person name="Lopez-Fernandez M."/>
            <person name="Wu X."/>
            <person name="de Brujin I."/>
            <person name="Lundin D."/>
            <person name="Andersson A."/>
            <person name="Bertilsson S."/>
            <person name="Dopson M."/>
        </authorList>
    </citation>
    <scope>NUCLEOTIDE SEQUENCE</scope>
    <source>
        <strain evidence="8">TM448A00494</strain>
    </source>
</reference>